<dbReference type="EC" id="3.1.26.3" evidence="6"/>
<evidence type="ECO:0000256" key="22">
    <source>
        <dbReference type="ARBA" id="ARBA00083702"/>
    </source>
</evidence>
<comment type="function">
    <text evidence="20">Executes the initial step of microRNA (miRNA) processing in the nucleus, that is the cleavage of pri-miRNA to release pre-miRNA. Involved in pre-rRNA processing. Cleaves double-strand RNA and does not cleave single-strand RNA. Involved in fertility. Required for the function or synthesis of the let-7 miRNA.</text>
</comment>
<feature type="compositionally biased region" description="Polar residues" evidence="24">
    <location>
        <begin position="1263"/>
        <end position="1282"/>
    </location>
</feature>
<dbReference type="GO" id="GO:0070877">
    <property type="term" value="C:microprocessor complex"/>
    <property type="evidence" value="ECO:0007669"/>
    <property type="project" value="TreeGrafter"/>
</dbReference>
<organism evidence="27">
    <name type="scientific">Xenopsylla cheopis</name>
    <name type="common">Oriental rat flea</name>
    <name type="synonym">Pulex cheopis</name>
    <dbReference type="NCBI Taxonomy" id="163159"/>
    <lineage>
        <taxon>Eukaryota</taxon>
        <taxon>Metazoa</taxon>
        <taxon>Ecdysozoa</taxon>
        <taxon>Arthropoda</taxon>
        <taxon>Hexapoda</taxon>
        <taxon>Insecta</taxon>
        <taxon>Pterygota</taxon>
        <taxon>Neoptera</taxon>
        <taxon>Endopterygota</taxon>
        <taxon>Siphonaptera</taxon>
        <taxon>Pulicidae</taxon>
        <taxon>Xenopsyllinae</taxon>
        <taxon>Xenopsylla</taxon>
    </lineage>
</organism>
<evidence type="ECO:0000259" key="25">
    <source>
        <dbReference type="PROSITE" id="PS50137"/>
    </source>
</evidence>
<comment type="catalytic activity">
    <reaction evidence="1">
        <text>Endonucleolytic cleavage to 5'-phosphomonoester.</text>
        <dbReference type="EC" id="3.1.26.3"/>
    </reaction>
</comment>
<evidence type="ECO:0000256" key="23">
    <source>
        <dbReference type="PROSITE-ProRule" id="PRU00266"/>
    </source>
</evidence>
<dbReference type="FunFam" id="1.10.1520.10:FF:000002">
    <property type="entry name" value="Drosha ribonuclease III"/>
    <property type="match status" value="1"/>
</dbReference>
<dbReference type="GO" id="GO:0031054">
    <property type="term" value="P:pre-miRNA processing"/>
    <property type="evidence" value="ECO:0007669"/>
    <property type="project" value="InterPro"/>
</dbReference>
<comment type="cofactor">
    <cofactor evidence="2">
        <name>Mn(2+)</name>
        <dbReference type="ChEBI" id="CHEBI:29035"/>
    </cofactor>
</comment>
<evidence type="ECO:0000256" key="1">
    <source>
        <dbReference type="ARBA" id="ARBA00000109"/>
    </source>
</evidence>
<comment type="subcellular location">
    <subcellularLocation>
        <location evidence="4">Nucleus</location>
    </subcellularLocation>
</comment>
<reference evidence="27" key="1">
    <citation type="submission" date="2020-03" db="EMBL/GenBank/DDBJ databases">
        <title>Transcriptomic Profiling of the Digestive Tract of the Rat Flea, Xenopsylla cheopis, Following Blood Feeding and Infection with Yersinia pestis.</title>
        <authorList>
            <person name="Bland D.M."/>
            <person name="Martens C.A."/>
            <person name="Virtaneva K."/>
            <person name="Kanakabandi K."/>
            <person name="Long D."/>
            <person name="Rosenke R."/>
            <person name="Saturday G.A."/>
            <person name="Hoyt F.H."/>
            <person name="Bruno D.P."/>
            <person name="Ribeiro J.M.C."/>
            <person name="Hinnebusch J."/>
        </authorList>
    </citation>
    <scope>NUCLEOTIDE SEQUENCE</scope>
</reference>
<evidence type="ECO:0000256" key="12">
    <source>
        <dbReference type="ARBA" id="ARBA00022759"/>
    </source>
</evidence>
<dbReference type="InterPro" id="IPR011907">
    <property type="entry name" value="RNase_III"/>
</dbReference>
<dbReference type="Pfam" id="PF26050">
    <property type="entry name" value="Helical_CED_Drosha"/>
    <property type="match status" value="1"/>
</dbReference>
<evidence type="ECO:0000256" key="18">
    <source>
        <dbReference type="ARBA" id="ARBA00023242"/>
    </source>
</evidence>
<dbReference type="GO" id="GO:0031053">
    <property type="term" value="P:primary miRNA processing"/>
    <property type="evidence" value="ECO:0007669"/>
    <property type="project" value="TreeGrafter"/>
</dbReference>
<dbReference type="EMBL" id="GIIL01005621">
    <property type="protein sequence ID" value="NOV49347.1"/>
    <property type="molecule type" value="Transcribed_RNA"/>
</dbReference>
<keyword evidence="10" id="KW-0479">Metal-binding</keyword>
<keyword evidence="18" id="KW-0539">Nucleus</keyword>
<evidence type="ECO:0000256" key="7">
    <source>
        <dbReference type="ARBA" id="ARBA00017706"/>
    </source>
</evidence>
<keyword evidence="8" id="KW-0690">Ribosome biogenesis</keyword>
<evidence type="ECO:0000256" key="14">
    <source>
        <dbReference type="ARBA" id="ARBA00022842"/>
    </source>
</evidence>
<dbReference type="InterPro" id="IPR036389">
    <property type="entry name" value="RNase_III_sf"/>
</dbReference>
<name>A0A6M2DXK7_XENCH</name>
<dbReference type="Pfam" id="PF00035">
    <property type="entry name" value="dsrm"/>
    <property type="match status" value="1"/>
</dbReference>
<evidence type="ECO:0000256" key="9">
    <source>
        <dbReference type="ARBA" id="ARBA00022722"/>
    </source>
</evidence>
<dbReference type="SUPFAM" id="SSF54768">
    <property type="entry name" value="dsRNA-binding domain-like"/>
    <property type="match status" value="1"/>
</dbReference>
<feature type="domain" description="DRBM" evidence="25">
    <location>
        <begin position="1062"/>
        <end position="1137"/>
    </location>
</feature>
<feature type="domain" description="RNase III" evidence="26">
    <location>
        <begin position="912"/>
        <end position="1035"/>
    </location>
</feature>
<feature type="compositionally biased region" description="Polar residues" evidence="24">
    <location>
        <begin position="127"/>
        <end position="145"/>
    </location>
</feature>
<evidence type="ECO:0000256" key="3">
    <source>
        <dbReference type="ARBA" id="ARBA00001946"/>
    </source>
</evidence>
<dbReference type="PANTHER" id="PTHR11207">
    <property type="entry name" value="RIBONUCLEASE III"/>
    <property type="match status" value="1"/>
</dbReference>
<evidence type="ECO:0000259" key="26">
    <source>
        <dbReference type="PROSITE" id="PS50142"/>
    </source>
</evidence>
<evidence type="ECO:0000256" key="4">
    <source>
        <dbReference type="ARBA" id="ARBA00004123"/>
    </source>
</evidence>
<feature type="region of interest" description="Disordered" evidence="24">
    <location>
        <begin position="1150"/>
        <end position="1286"/>
    </location>
</feature>
<accession>A0A6M2DXK7</accession>
<dbReference type="PANTHER" id="PTHR11207:SF0">
    <property type="entry name" value="RIBONUCLEASE 3"/>
    <property type="match status" value="1"/>
</dbReference>
<evidence type="ECO:0000256" key="17">
    <source>
        <dbReference type="ARBA" id="ARBA00023211"/>
    </source>
</evidence>
<dbReference type="FunFam" id="3.30.160.20:FF:000012">
    <property type="entry name" value="Drosha ribonuclease III"/>
    <property type="match status" value="1"/>
</dbReference>
<feature type="compositionally biased region" description="Basic and acidic residues" evidence="24">
    <location>
        <begin position="1158"/>
        <end position="1206"/>
    </location>
</feature>
<keyword evidence="9" id="KW-0540">Nuclease</keyword>
<dbReference type="PROSITE" id="PS50137">
    <property type="entry name" value="DS_RBD"/>
    <property type="match status" value="1"/>
</dbReference>
<dbReference type="GO" id="GO:0003723">
    <property type="term" value="F:RNA binding"/>
    <property type="evidence" value="ECO:0007669"/>
    <property type="project" value="UniProtKB-UniRule"/>
</dbReference>
<comment type="similarity">
    <text evidence="5">Belongs to the ribonuclease III family.</text>
</comment>
<keyword evidence="11" id="KW-0677">Repeat</keyword>
<keyword evidence="16" id="KW-0334">Gonadal differentiation</keyword>
<evidence type="ECO:0000256" key="13">
    <source>
        <dbReference type="ARBA" id="ARBA00022801"/>
    </source>
</evidence>
<comment type="cofactor">
    <cofactor evidence="3">
        <name>Mg(2+)</name>
        <dbReference type="ChEBI" id="CHEBI:18420"/>
    </cofactor>
</comment>
<evidence type="ECO:0000256" key="15">
    <source>
        <dbReference type="ARBA" id="ARBA00022884"/>
    </source>
</evidence>
<dbReference type="PROSITE" id="PS50142">
    <property type="entry name" value="RNASE_3_2"/>
    <property type="match status" value="2"/>
</dbReference>
<dbReference type="InterPro" id="IPR058938">
    <property type="entry name" value="Helical_CED_Drosha"/>
</dbReference>
<dbReference type="GO" id="GO:0046872">
    <property type="term" value="F:metal ion binding"/>
    <property type="evidence" value="ECO:0007669"/>
    <property type="project" value="UniProtKB-KW"/>
</dbReference>
<keyword evidence="15 23" id="KW-0694">RNA-binding</keyword>
<evidence type="ECO:0000256" key="5">
    <source>
        <dbReference type="ARBA" id="ARBA00010183"/>
    </source>
</evidence>
<dbReference type="InterPro" id="IPR014720">
    <property type="entry name" value="dsRBD_dom"/>
</dbReference>
<evidence type="ECO:0000256" key="20">
    <source>
        <dbReference type="ARBA" id="ARBA00060285"/>
    </source>
</evidence>
<dbReference type="SMART" id="SM00358">
    <property type="entry name" value="DSRM"/>
    <property type="match status" value="1"/>
</dbReference>
<keyword evidence="17" id="KW-0464">Manganese</keyword>
<dbReference type="InterPro" id="IPR000999">
    <property type="entry name" value="RNase_III_dom"/>
</dbReference>
<evidence type="ECO:0000256" key="19">
    <source>
        <dbReference type="ARBA" id="ARBA00032486"/>
    </source>
</evidence>
<evidence type="ECO:0000256" key="2">
    <source>
        <dbReference type="ARBA" id="ARBA00001936"/>
    </source>
</evidence>
<dbReference type="Pfam" id="PF00636">
    <property type="entry name" value="Ribonuclease_3"/>
    <property type="match status" value="1"/>
</dbReference>
<evidence type="ECO:0000256" key="21">
    <source>
        <dbReference type="ARBA" id="ARBA00078955"/>
    </source>
</evidence>
<evidence type="ECO:0000256" key="16">
    <source>
        <dbReference type="ARBA" id="ARBA00023156"/>
    </source>
</evidence>
<dbReference type="HAMAP" id="MF_00104">
    <property type="entry name" value="RNase_III"/>
    <property type="match status" value="1"/>
</dbReference>
<dbReference type="GO" id="GO:0004525">
    <property type="term" value="F:ribonuclease III activity"/>
    <property type="evidence" value="ECO:0007669"/>
    <property type="project" value="UniProtKB-EC"/>
</dbReference>
<dbReference type="GO" id="GO:0007506">
    <property type="term" value="P:gonadal mesoderm development"/>
    <property type="evidence" value="ECO:0007669"/>
    <property type="project" value="UniProtKB-KW"/>
</dbReference>
<feature type="region of interest" description="Disordered" evidence="24">
    <location>
        <begin position="127"/>
        <end position="175"/>
    </location>
</feature>
<dbReference type="Gene3D" id="3.30.160.20">
    <property type="match status" value="1"/>
</dbReference>
<keyword evidence="12" id="KW-0255">Endonuclease</keyword>
<protein>
    <recommendedName>
        <fullName evidence="7">Ribonuclease 3</fullName>
        <ecNumber evidence="6">3.1.26.3</ecNumber>
    </recommendedName>
    <alternativeName>
        <fullName evidence="19">Ribonuclease III</fullName>
    </alternativeName>
    <alternativeName>
        <fullName evidence="21 22">protein Drosha</fullName>
    </alternativeName>
</protein>
<sequence>MDQPPPNYYAYPPPPIIPDLTRPPPNIPLIPNHVPYNLSVPPPITQPAYFQPYYNQYVPVYPTPVNEYQYMHPQAHNVNPYPQYNFMDVKQEIVDEPNIPVNPNAFDNTDLKYYDNRYDTTINQMQSNYGNDRTDYKNSSNISNNEWDDSKRNILDQKKPRGKSRDRSWHKNDDKKSSERDMLLLKYRKNFCATSEEMSRKLQELNDQEEVIETWTRSSPADLYYTRSDDGSMVQTTRLNQLCDNFYKLLIIRAKEARNAHKPYEPPPHKPKTRMCRHKSEACGTSSDSSISGLESDEEDCAMEELTRKLNHPQRLHKEMWYNDPGEMNDGPLCRCSARSKRSGIRHGVYPGESGEFKCKPNSNNIKNLYHYRITISPPTNFLTKTPTIIKHDEHEFIFEGFSMFSHTPLVSLPTCKVIRFNIEYTILYVEEKHPEHYTMKELDLFFEYLFHEILELVDFDLKPQNESEDCCPIFHFMPRFVRDLPDNGKEILSMNEVLRYLIVSSEELVSPNVVNEMHKLTQYEWQDYADEVKGMVVTYPGCKPCSVRVDQLDRNVEINDENKACDDTKVKYPEIVHFGIRPPQLSYAGNPKYQKAWREYVKYRHLIANMPKPSFEDKRKLESKEARLQDMRSQGKLKRDVTVALSSKGFYRTGIMCDIIQHAMLIPVLACHLRFHKSLDQLESSIDYKFKNRYLLQLALTHPSYRENFGTNPDHARNSLTNCGIRQPEYGDRKIHYLNTRKRGINTLINIMSRFGKQKETESNINHNERLEFLGDAVVEFLTSIHLFHMFPDLEEGGLATYRAAIVQNQHLAVLAKKLKLEHYMLYAHGSDLCHELELRHAMANCFEALMGALFLDGEIHVADKVFANALFMGEDKLLRVWKNYPAHPLQLQEPNGDRQWIPLYQLLQKLTKFEKSIGVTFRHIRLLARAFVDRSIGFTNLTLGSNQRLEFLGDTVLQLISSEYLYRHFPEHHEGHLSLLRSSLVNNRTQAVVCDDLGMTKYAVYSNPKAELKTKDRADLLEALLGALYIDKGMKHCQVFCQVCLFPRLQDFIMNQDWNDPKSKLQQCCLTLRTMDGGEPDIPVYKVIQCIGPTNTRIYTVAVYFRGKRLATATGHSIQQAEMNCAKQALENSQDLFPQLDHQKRVIAKSMKNQRRSSDRSRSTDQRSSRKDDFIRQTSDVNRRRDDNSSKDKNLPKQYRKADNAEMDSQSDYYDRNVKQKNKRSRSCSSRSSHRSRNYDDDKYSSHHNLSRSRRDYDTNGDYSDTDVSTVSRAKSTSSYRDSKYSQDFDVSMDCFENMEIETNDNPANYKDDVLIYKNDEMKNKDSDLESGEIE</sequence>
<dbReference type="Pfam" id="PF14622">
    <property type="entry name" value="Ribonucleas_3_3"/>
    <property type="match status" value="1"/>
</dbReference>
<dbReference type="GO" id="GO:0006364">
    <property type="term" value="P:rRNA processing"/>
    <property type="evidence" value="ECO:0007669"/>
    <property type="project" value="InterPro"/>
</dbReference>
<keyword evidence="14" id="KW-0460">Magnesium</keyword>
<dbReference type="SUPFAM" id="SSF69065">
    <property type="entry name" value="RNase III domain-like"/>
    <property type="match status" value="2"/>
</dbReference>
<evidence type="ECO:0000256" key="10">
    <source>
        <dbReference type="ARBA" id="ARBA00022723"/>
    </source>
</evidence>
<evidence type="ECO:0000313" key="27">
    <source>
        <dbReference type="EMBL" id="NOV49347.1"/>
    </source>
</evidence>
<keyword evidence="13" id="KW-0378">Hydrolase</keyword>
<dbReference type="CDD" id="cd00593">
    <property type="entry name" value="RIBOc"/>
    <property type="match status" value="2"/>
</dbReference>
<evidence type="ECO:0000256" key="6">
    <source>
        <dbReference type="ARBA" id="ARBA00012177"/>
    </source>
</evidence>
<proteinExistence type="inferred from homology"/>
<dbReference type="CDD" id="cd19877">
    <property type="entry name" value="DSRM_RNAse_III_meta_like"/>
    <property type="match status" value="1"/>
</dbReference>
<keyword evidence="16" id="KW-0221">Differentiation</keyword>
<dbReference type="Gene3D" id="1.10.1520.10">
    <property type="entry name" value="Ribonuclease III domain"/>
    <property type="match status" value="2"/>
</dbReference>
<dbReference type="SMART" id="SM00535">
    <property type="entry name" value="RIBOc"/>
    <property type="match status" value="2"/>
</dbReference>
<feature type="compositionally biased region" description="Basic residues" evidence="24">
    <location>
        <begin position="1221"/>
        <end position="1238"/>
    </location>
</feature>
<feature type="compositionally biased region" description="Basic and acidic residues" evidence="24">
    <location>
        <begin position="148"/>
        <end position="175"/>
    </location>
</feature>
<dbReference type="InterPro" id="IPR044442">
    <property type="entry name" value="RNAse_III_DSRM__animal"/>
</dbReference>
<evidence type="ECO:0000256" key="11">
    <source>
        <dbReference type="ARBA" id="ARBA00022737"/>
    </source>
</evidence>
<feature type="domain" description="RNase III" evidence="26">
    <location>
        <begin position="680"/>
        <end position="860"/>
    </location>
</feature>
<evidence type="ECO:0000256" key="8">
    <source>
        <dbReference type="ARBA" id="ARBA00022517"/>
    </source>
</evidence>
<evidence type="ECO:0000256" key="24">
    <source>
        <dbReference type="SAM" id="MobiDB-lite"/>
    </source>
</evidence>
<dbReference type="PROSITE" id="PS00517">
    <property type="entry name" value="RNASE_3_1"/>
    <property type="match status" value="1"/>
</dbReference>